<keyword evidence="3" id="KW-1185">Reference proteome</keyword>
<accession>A0A1I6TEC4</accession>
<dbReference type="EMBL" id="FOZW01000006">
    <property type="protein sequence ID" value="SFS87503.1"/>
    <property type="molecule type" value="Genomic_DNA"/>
</dbReference>
<feature type="compositionally biased region" description="Pro residues" evidence="1">
    <location>
        <begin position="116"/>
        <end position="130"/>
    </location>
</feature>
<dbReference type="AlphaFoldDB" id="A0A1I6TEC4"/>
<sequence length="240" mass="24764">MQLTGVPQVVAPLATGHPLGLPGAPVRTAEETKVQPVKEQSTTDTDHAADHATDHGTEGQPPAGFWRSLTGLPDPANHVAPPSIMQIRISALLEEQAEALLKELRDKAIARMAASIPPPENRPPETPPLRAPTGSDAARSTEDAGAAVSGSGPTTEDPERTATGALTKGQSPEGAARGVSPPAQARGGTEALPSGSTRRDPQPVGHHRTEPEMPATGLAERGYGADSTSDSHSFETHPEG</sequence>
<evidence type="ECO:0000313" key="2">
    <source>
        <dbReference type="EMBL" id="SFS87503.1"/>
    </source>
</evidence>
<feature type="region of interest" description="Disordered" evidence="1">
    <location>
        <begin position="111"/>
        <end position="240"/>
    </location>
</feature>
<reference evidence="3" key="1">
    <citation type="submission" date="2016-10" db="EMBL/GenBank/DDBJ databases">
        <authorList>
            <person name="Varghese N."/>
            <person name="Submissions S."/>
        </authorList>
    </citation>
    <scope>NUCLEOTIDE SEQUENCE [LARGE SCALE GENOMIC DNA]</scope>
    <source>
        <strain evidence="3">DSM 26894</strain>
    </source>
</reference>
<gene>
    <name evidence="2" type="ORF">SAMN04488050_1062</name>
</gene>
<evidence type="ECO:0000313" key="3">
    <source>
        <dbReference type="Proteomes" id="UP000199392"/>
    </source>
</evidence>
<protein>
    <submittedName>
        <fullName evidence="2">Uncharacterized protein</fullName>
    </submittedName>
</protein>
<dbReference type="Proteomes" id="UP000199392">
    <property type="component" value="Unassembled WGS sequence"/>
</dbReference>
<feature type="compositionally biased region" description="Basic and acidic residues" evidence="1">
    <location>
        <begin position="197"/>
        <end position="211"/>
    </location>
</feature>
<proteinExistence type="predicted"/>
<evidence type="ECO:0000256" key="1">
    <source>
        <dbReference type="SAM" id="MobiDB-lite"/>
    </source>
</evidence>
<feature type="region of interest" description="Disordered" evidence="1">
    <location>
        <begin position="1"/>
        <end position="70"/>
    </location>
</feature>
<name>A0A1I6TEC4_9RHOB</name>
<feature type="compositionally biased region" description="Basic and acidic residues" evidence="1">
    <location>
        <begin position="44"/>
        <end position="57"/>
    </location>
</feature>
<organism evidence="2 3">
    <name type="scientific">Alloyangia pacifica</name>
    <dbReference type="NCBI Taxonomy" id="311180"/>
    <lineage>
        <taxon>Bacteria</taxon>
        <taxon>Pseudomonadati</taxon>
        <taxon>Pseudomonadota</taxon>
        <taxon>Alphaproteobacteria</taxon>
        <taxon>Rhodobacterales</taxon>
        <taxon>Roseobacteraceae</taxon>
        <taxon>Alloyangia</taxon>
    </lineage>
</organism>
<dbReference type="STRING" id="311180.SAMN04488050_1062"/>